<name>A0A4R0GYM8_9ENTR</name>
<feature type="compositionally biased region" description="Polar residues" evidence="1">
    <location>
        <begin position="11"/>
        <end position="21"/>
    </location>
</feature>
<gene>
    <name evidence="2" type="ORF">E0L21_16260</name>
</gene>
<evidence type="ECO:0000313" key="2">
    <source>
        <dbReference type="EMBL" id="TCC03071.1"/>
    </source>
</evidence>
<reference evidence="2 3" key="1">
    <citation type="submission" date="2019-02" db="EMBL/GenBank/DDBJ databases">
        <title>The draft genome of Kosakonia quasisacchari strain WCHKQ120001.</title>
        <authorList>
            <person name="Wang C."/>
            <person name="Feng Y."/>
            <person name="Zong Z."/>
        </authorList>
    </citation>
    <scope>NUCLEOTIDE SEQUENCE [LARGE SCALE GENOMIC DNA]</scope>
    <source>
        <strain evidence="2 3">WCHKQ120001</strain>
    </source>
</reference>
<evidence type="ECO:0000313" key="3">
    <source>
        <dbReference type="Proteomes" id="UP000291793"/>
    </source>
</evidence>
<comment type="caution">
    <text evidence="2">The sequence shown here is derived from an EMBL/GenBank/DDBJ whole genome shotgun (WGS) entry which is preliminary data.</text>
</comment>
<sequence length="126" mass="14762">MGWEMHITRAESWSESETQPIGSEEWVQRVNQDEELAFDRRNGEFYALWKGQETCWLEWRDGEIYSKSPAEPLYCKMLEIAATLKAQVRDDDDRLYLLPGDLLNPSWATPEAKPSLMQKITGFFKK</sequence>
<proteinExistence type="predicted"/>
<dbReference type="EMBL" id="SJOP01000015">
    <property type="protein sequence ID" value="TCC03071.1"/>
    <property type="molecule type" value="Genomic_DNA"/>
</dbReference>
<accession>A0A4R0GYM8</accession>
<protein>
    <submittedName>
        <fullName evidence="2">Uncharacterized protein</fullName>
    </submittedName>
</protein>
<evidence type="ECO:0000256" key="1">
    <source>
        <dbReference type="SAM" id="MobiDB-lite"/>
    </source>
</evidence>
<feature type="region of interest" description="Disordered" evidence="1">
    <location>
        <begin position="1"/>
        <end position="21"/>
    </location>
</feature>
<dbReference type="RefSeq" id="WP_131411287.1">
    <property type="nucleotide sequence ID" value="NZ_SJOP01000015.1"/>
</dbReference>
<organism evidence="2 3">
    <name type="scientific">Kosakonia quasisacchari</name>
    <dbReference type="NCBI Taxonomy" id="2529380"/>
    <lineage>
        <taxon>Bacteria</taxon>
        <taxon>Pseudomonadati</taxon>
        <taxon>Pseudomonadota</taxon>
        <taxon>Gammaproteobacteria</taxon>
        <taxon>Enterobacterales</taxon>
        <taxon>Enterobacteriaceae</taxon>
        <taxon>Kosakonia</taxon>
    </lineage>
</organism>
<keyword evidence="3" id="KW-1185">Reference proteome</keyword>
<dbReference type="OrthoDB" id="981250at2"/>
<dbReference type="AlphaFoldDB" id="A0A4R0GYM8"/>
<dbReference type="Proteomes" id="UP000291793">
    <property type="component" value="Unassembled WGS sequence"/>
</dbReference>